<gene>
    <name evidence="5" type="ORF">LPMP_205910</name>
</gene>
<evidence type="ECO:0000256" key="3">
    <source>
        <dbReference type="ARBA" id="ARBA00022833"/>
    </source>
</evidence>
<accession>A0A088RPR6</accession>
<evidence type="ECO:0000256" key="1">
    <source>
        <dbReference type="ARBA" id="ARBA00022723"/>
    </source>
</evidence>
<protein>
    <recommendedName>
        <fullName evidence="4">CHORD domain-containing protein</fullName>
    </recommendedName>
</protein>
<dbReference type="Proteomes" id="UP000063063">
    <property type="component" value="Chromosome 20"/>
</dbReference>
<dbReference type="VEuPathDB" id="TriTrypDB:LPAL13_200066400"/>
<dbReference type="EMBL" id="CP009389">
    <property type="protein sequence ID" value="AIN98082.1"/>
    <property type="molecule type" value="Genomic_DNA"/>
</dbReference>
<name>A0A088RPR6_LEIPA</name>
<dbReference type="KEGG" id="lpan:LPMP_205910"/>
<dbReference type="PANTHER" id="PTHR12621">
    <property type="entry name" value="CYSTEINE AND HISTIDINE-RICH DOMAIN CHORD -CONTAINING PROTEIN"/>
    <property type="match status" value="1"/>
</dbReference>
<dbReference type="AlphaFoldDB" id="A0A088RPR6"/>
<dbReference type="Pfam" id="PF04968">
    <property type="entry name" value="CHORD"/>
    <property type="match status" value="2"/>
</dbReference>
<evidence type="ECO:0000259" key="4">
    <source>
        <dbReference type="PROSITE" id="PS51401"/>
    </source>
</evidence>
<evidence type="ECO:0000313" key="5">
    <source>
        <dbReference type="EMBL" id="AIN98082.1"/>
    </source>
</evidence>
<feature type="domain" description="CHORD" evidence="4">
    <location>
        <begin position="108"/>
        <end position="168"/>
    </location>
</feature>
<keyword evidence="6" id="KW-1185">Reference proteome</keyword>
<feature type="domain" description="CHORD" evidence="4">
    <location>
        <begin position="234"/>
        <end position="294"/>
    </location>
</feature>
<reference evidence="5 6" key="1">
    <citation type="journal article" date="2015" name="Sci. Rep.">
        <title>The genome of Leishmania panamensis: insights into genomics of the L. (Viannia) subgenus.</title>
        <authorList>
            <person name="Llanes A."/>
            <person name="Restrepo C.M."/>
            <person name="Vecchio G.D."/>
            <person name="Anguizola F.J."/>
            <person name="Lleonart R."/>
        </authorList>
    </citation>
    <scope>NUCLEOTIDE SEQUENCE [LARGE SCALE GENOMIC DNA]</scope>
    <source>
        <strain evidence="5 6">MHOM/PA/94/PSC-1</strain>
    </source>
</reference>
<keyword evidence="3" id="KW-0862">Zinc</keyword>
<dbReference type="Gene3D" id="4.10.1130.20">
    <property type="match status" value="2"/>
</dbReference>
<dbReference type="VEuPathDB" id="TriTrypDB:LPMP_205910"/>
<dbReference type="RefSeq" id="XP_010698789.1">
    <property type="nucleotide sequence ID" value="XM_010700487.1"/>
</dbReference>
<dbReference type="GO" id="GO:0008270">
    <property type="term" value="F:zinc ion binding"/>
    <property type="evidence" value="ECO:0007669"/>
    <property type="project" value="TreeGrafter"/>
</dbReference>
<dbReference type="PANTHER" id="PTHR12621:SF7">
    <property type="entry name" value="CYSTEINE AND HISTIDINE-RICH DOMAIN-CONTAINING PROTEIN 1"/>
    <property type="match status" value="1"/>
</dbReference>
<keyword evidence="2" id="KW-0677">Repeat</keyword>
<evidence type="ECO:0000256" key="2">
    <source>
        <dbReference type="ARBA" id="ARBA00022737"/>
    </source>
</evidence>
<dbReference type="GeneID" id="22574803"/>
<dbReference type="InterPro" id="IPR007051">
    <property type="entry name" value="CHORD_dom"/>
</dbReference>
<dbReference type="OrthoDB" id="10261079at2759"/>
<keyword evidence="1" id="KW-0479">Metal-binding</keyword>
<organism evidence="5 6">
    <name type="scientific">Leishmania panamensis</name>
    <dbReference type="NCBI Taxonomy" id="5679"/>
    <lineage>
        <taxon>Eukaryota</taxon>
        <taxon>Discoba</taxon>
        <taxon>Euglenozoa</taxon>
        <taxon>Kinetoplastea</taxon>
        <taxon>Metakinetoplastina</taxon>
        <taxon>Trypanosomatida</taxon>
        <taxon>Trypanosomatidae</taxon>
        <taxon>Leishmaniinae</taxon>
        <taxon>Leishmania</taxon>
        <taxon>Leishmania guyanensis species complex</taxon>
    </lineage>
</organism>
<dbReference type="PROSITE" id="PS51401">
    <property type="entry name" value="CHORD"/>
    <property type="match status" value="2"/>
</dbReference>
<proteinExistence type="predicted"/>
<sequence>MKVYCIYDGKNVMGDVVNNVTEPFKLKIDIPVSWQDGPCERLLNFFLKTLREKRQVDVTEDCVTMICNGVNLKLQDCIVSFISEYNDIYILHRAPRKKEEAHEGEVRCTNFGCNQYYKEEENMDDSCHHHLKGPVFHDLEKFWGCCESRKAFDWESFEKIPKCCVGRHSTVKKPFAFPKEELLNIPLTSSQVAQACQAHSCMHNERRTTGPREFESASLLQAEPQQIVDGKARCRNFGCSKEFVVTENTDSSCQYHKGGPVFWDTYKYWKCCPEKKCLEFDDFVKIPGCCKGAHRL</sequence>
<dbReference type="eggNOG" id="KOG1667">
    <property type="taxonomic scope" value="Eukaryota"/>
</dbReference>
<evidence type="ECO:0000313" key="6">
    <source>
        <dbReference type="Proteomes" id="UP000063063"/>
    </source>
</evidence>